<dbReference type="Gene3D" id="1.10.510.10">
    <property type="entry name" value="Transferase(Phosphotransferase) domain 1"/>
    <property type="match status" value="1"/>
</dbReference>
<dbReference type="InterPro" id="IPR000719">
    <property type="entry name" value="Prot_kinase_dom"/>
</dbReference>
<evidence type="ECO:0000313" key="6">
    <source>
        <dbReference type="EMBL" id="GJJ71707.1"/>
    </source>
</evidence>
<evidence type="ECO:0000256" key="4">
    <source>
        <dbReference type="SAM" id="MobiDB-lite"/>
    </source>
</evidence>
<gene>
    <name evidence="6" type="ORF">EMPS_04064</name>
</gene>
<keyword evidence="7" id="KW-1185">Reference proteome</keyword>
<evidence type="ECO:0000313" key="7">
    <source>
        <dbReference type="Proteomes" id="UP000827284"/>
    </source>
</evidence>
<dbReference type="GO" id="GO:0004672">
    <property type="term" value="F:protein kinase activity"/>
    <property type="evidence" value="ECO:0007669"/>
    <property type="project" value="InterPro"/>
</dbReference>
<sequence>MVTKLLCLVEGDFQKNAFFVDVEPTWSIAKLRDEINPKISRPSDNVLAKDLALWSVSIPYDLANKQKRIFLGENSTELDPIATLSQALPLEMSENSIRIIVQRPQSDSSAQGSQGTLPDHISEFDLVHTLPPDTTFRGNDRTDPPSSWSSSAASPHSVRLWNNFFEEILNVHLDEIPRYSRPSFPTDRDYWLEEGLHELLRGDLRCLSVMPPHSSLIKVGSVHVSFGQPGVGKPDLICRALDENGLEIYLFPVEMKKPSVLASLDLVADYSRGDIRAVHPLGQEYGYQWANGYRYGMLSTHEQSWFMKRVGRNYDELLVSPAIAINDNDPTFLRTFLCFTRLVSADPHRELNRPNSSQQKKMRANEERKHYKKEDKDSKYNPPGKKGGTGALKNIFRGVQTRMSSRTTEFQLPPYDILEVMSYDNDGAQVLRVLCMGHDIVVKKCDLHNEQEVAKALQHEAMIYEELQGLQGRLIPHVAFAGVSYGVEMVLATEFVGENISRKILSGPDRNKIRGALKEIHRHGVAHGDVRRQNIVVKQEGRHSRFSFIDFGRSFLTEDQAVMQHEMEVLESLLN</sequence>
<dbReference type="GO" id="GO:0043657">
    <property type="term" value="C:host cell"/>
    <property type="evidence" value="ECO:0007669"/>
    <property type="project" value="UniProtKB-SubCell"/>
</dbReference>
<dbReference type="OrthoDB" id="2156052at2759"/>
<feature type="compositionally biased region" description="Basic and acidic residues" evidence="4">
    <location>
        <begin position="363"/>
        <end position="379"/>
    </location>
</feature>
<dbReference type="PANTHER" id="PTHR37171">
    <property type="entry name" value="SERINE/THREONINE-PROTEIN KINASE YRZF-RELATED"/>
    <property type="match status" value="1"/>
</dbReference>
<proteinExistence type="predicted"/>
<feature type="compositionally biased region" description="Low complexity" evidence="4">
    <location>
        <begin position="144"/>
        <end position="154"/>
    </location>
</feature>
<name>A0A9P3LV64_9FUNG</name>
<dbReference type="EMBL" id="BQFW01000006">
    <property type="protein sequence ID" value="GJJ71707.1"/>
    <property type="molecule type" value="Genomic_DNA"/>
</dbReference>
<evidence type="ECO:0000256" key="1">
    <source>
        <dbReference type="ARBA" id="ARBA00004340"/>
    </source>
</evidence>
<protein>
    <recommendedName>
        <fullName evidence="5">Protein kinase domain-containing protein</fullName>
    </recommendedName>
</protein>
<dbReference type="Pfam" id="PF06293">
    <property type="entry name" value="Kdo"/>
    <property type="match status" value="1"/>
</dbReference>
<dbReference type="GO" id="GO:0005576">
    <property type="term" value="C:extracellular region"/>
    <property type="evidence" value="ECO:0007669"/>
    <property type="project" value="UniProtKB-SubCell"/>
</dbReference>
<dbReference type="SUPFAM" id="SSF56112">
    <property type="entry name" value="Protein kinase-like (PK-like)"/>
    <property type="match status" value="1"/>
</dbReference>
<feature type="region of interest" description="Disordered" evidence="4">
    <location>
        <begin position="132"/>
        <end position="154"/>
    </location>
</feature>
<evidence type="ECO:0000256" key="2">
    <source>
        <dbReference type="ARBA" id="ARBA00004613"/>
    </source>
</evidence>
<dbReference type="Pfam" id="PF20147">
    <property type="entry name" value="Crinkler"/>
    <property type="match status" value="1"/>
</dbReference>
<evidence type="ECO:0000259" key="5">
    <source>
        <dbReference type="PROSITE" id="PS50011"/>
    </source>
</evidence>
<dbReference type="InterPro" id="IPR045379">
    <property type="entry name" value="Crinkler_N"/>
</dbReference>
<dbReference type="Proteomes" id="UP000827284">
    <property type="component" value="Unassembled WGS sequence"/>
</dbReference>
<keyword evidence="3" id="KW-0964">Secreted</keyword>
<dbReference type="InterPro" id="IPR011009">
    <property type="entry name" value="Kinase-like_dom_sf"/>
</dbReference>
<dbReference type="GO" id="GO:0005524">
    <property type="term" value="F:ATP binding"/>
    <property type="evidence" value="ECO:0007669"/>
    <property type="project" value="InterPro"/>
</dbReference>
<dbReference type="InterPro" id="IPR052396">
    <property type="entry name" value="Meiotic_Drive_Suppr_Kinase"/>
</dbReference>
<dbReference type="AlphaFoldDB" id="A0A9P3LV64"/>
<accession>A0A9P3LV64</accession>
<comment type="subcellular location">
    <subcellularLocation>
        <location evidence="1">Host cell</location>
    </subcellularLocation>
    <subcellularLocation>
        <location evidence="2">Secreted</location>
    </subcellularLocation>
</comment>
<dbReference type="PROSITE" id="PS50011">
    <property type="entry name" value="PROTEIN_KINASE_DOM"/>
    <property type="match status" value="1"/>
</dbReference>
<dbReference type="PANTHER" id="PTHR37171:SF1">
    <property type="entry name" value="SERINE_THREONINE-PROTEIN KINASE YRZF-RELATED"/>
    <property type="match status" value="1"/>
</dbReference>
<organism evidence="6 7">
    <name type="scientific">Entomortierella parvispora</name>
    <dbReference type="NCBI Taxonomy" id="205924"/>
    <lineage>
        <taxon>Eukaryota</taxon>
        <taxon>Fungi</taxon>
        <taxon>Fungi incertae sedis</taxon>
        <taxon>Mucoromycota</taxon>
        <taxon>Mortierellomycotina</taxon>
        <taxon>Mortierellomycetes</taxon>
        <taxon>Mortierellales</taxon>
        <taxon>Mortierellaceae</taxon>
        <taxon>Entomortierella</taxon>
    </lineage>
</organism>
<reference evidence="6" key="1">
    <citation type="submission" date="2021-11" db="EMBL/GenBank/DDBJ databases">
        <authorList>
            <person name="Herlambang A."/>
            <person name="Guo Y."/>
            <person name="Takashima Y."/>
            <person name="Nishizawa T."/>
        </authorList>
    </citation>
    <scope>NUCLEOTIDE SEQUENCE</scope>
    <source>
        <strain evidence="6">E1425</strain>
    </source>
</reference>
<comment type="caution">
    <text evidence="6">The sequence shown here is derived from an EMBL/GenBank/DDBJ whole genome shotgun (WGS) entry which is preliminary data.</text>
</comment>
<evidence type="ECO:0000256" key="3">
    <source>
        <dbReference type="ARBA" id="ARBA00022525"/>
    </source>
</evidence>
<reference evidence="6" key="2">
    <citation type="journal article" date="2022" name="Microbiol. Resour. Announc.">
        <title>Whole-Genome Sequence of Entomortierella parvispora E1425, a Mucoromycotan Fungus Associated with Burkholderiaceae-Related Endosymbiotic Bacteria.</title>
        <authorList>
            <person name="Herlambang A."/>
            <person name="Guo Y."/>
            <person name="Takashima Y."/>
            <person name="Narisawa K."/>
            <person name="Ohta H."/>
            <person name="Nishizawa T."/>
        </authorList>
    </citation>
    <scope>NUCLEOTIDE SEQUENCE</scope>
    <source>
        <strain evidence="6">E1425</strain>
    </source>
</reference>
<feature type="domain" description="Protein kinase" evidence="5">
    <location>
        <begin position="381"/>
        <end position="575"/>
    </location>
</feature>
<feature type="region of interest" description="Disordered" evidence="4">
    <location>
        <begin position="348"/>
        <end position="391"/>
    </location>
</feature>